<keyword evidence="1" id="KW-0614">Plasmid</keyword>
<dbReference type="EMBL" id="AP024147">
    <property type="protein sequence ID" value="BCM87813.1"/>
    <property type="molecule type" value="Genomic_DNA"/>
</dbReference>
<dbReference type="RefSeq" id="WP_207184003.1">
    <property type="nucleotide sequence ID" value="NZ_AP024147.1"/>
</dbReference>
<dbReference type="AlphaFoldDB" id="A0A8H9CA08"/>
<protein>
    <submittedName>
        <fullName evidence="1">Uncharacterized protein</fullName>
    </submittedName>
</protein>
<sequence>MPTCPYCNQEASRSCAPNNNNDRCGIFEGGILFYRRFNIETRTWENRSNYFDDKADFARALDRWNKFYEGVYVHVPDELANRFGQDHEKLASSAA</sequence>
<geneLocation type="plasmid" evidence="1 2">
    <name>pVL1_2</name>
</geneLocation>
<organism evidence="1 2">
    <name type="scientific">Methylobacterium indicum</name>
    <dbReference type="NCBI Taxonomy" id="1775910"/>
    <lineage>
        <taxon>Bacteria</taxon>
        <taxon>Pseudomonadati</taxon>
        <taxon>Pseudomonadota</taxon>
        <taxon>Alphaproteobacteria</taxon>
        <taxon>Hyphomicrobiales</taxon>
        <taxon>Methylobacteriaceae</taxon>
        <taxon>Methylobacterium</taxon>
    </lineage>
</organism>
<reference evidence="1" key="1">
    <citation type="submission" date="2020-11" db="EMBL/GenBank/DDBJ databases">
        <title>Complete genome sequence of a novel pathogenic Methylobacterium strain isolated from rice in Vietnam.</title>
        <authorList>
            <person name="Lai K."/>
            <person name="Okazaki S."/>
            <person name="Higashi K."/>
            <person name="Mori H."/>
            <person name="Toyoda A."/>
            <person name="Kurokawa K."/>
        </authorList>
    </citation>
    <scope>NUCLEOTIDE SEQUENCE</scope>
    <source>
        <strain evidence="1">VL1</strain>
        <plasmid evidence="1">pVL1_2</plasmid>
    </source>
</reference>
<dbReference type="Proteomes" id="UP000663508">
    <property type="component" value="Plasmid pVL1_2"/>
</dbReference>
<accession>A0A8H9CA08</accession>
<gene>
    <name evidence="1" type="ORF">mvi_62740</name>
</gene>
<evidence type="ECO:0000313" key="1">
    <source>
        <dbReference type="EMBL" id="BCM87813.1"/>
    </source>
</evidence>
<proteinExistence type="predicted"/>
<dbReference type="KEGG" id="mind:mvi_62740"/>
<name>A0A8H9CA08_9HYPH</name>
<evidence type="ECO:0000313" key="2">
    <source>
        <dbReference type="Proteomes" id="UP000663508"/>
    </source>
</evidence>